<evidence type="ECO:0000256" key="3">
    <source>
        <dbReference type="SAM" id="Phobius"/>
    </source>
</evidence>
<dbReference type="EMBL" id="JBBPBM010000344">
    <property type="protein sequence ID" value="KAK8496830.1"/>
    <property type="molecule type" value="Genomic_DNA"/>
</dbReference>
<feature type="coiled-coil region" evidence="1">
    <location>
        <begin position="65"/>
        <end position="158"/>
    </location>
</feature>
<accession>A0ABR2AS40</accession>
<evidence type="ECO:0000313" key="4">
    <source>
        <dbReference type="EMBL" id="KAK8496830.1"/>
    </source>
</evidence>
<name>A0ABR2AS40_9ROSI</name>
<organism evidence="4 5">
    <name type="scientific">Hibiscus sabdariffa</name>
    <name type="common">roselle</name>
    <dbReference type="NCBI Taxonomy" id="183260"/>
    <lineage>
        <taxon>Eukaryota</taxon>
        <taxon>Viridiplantae</taxon>
        <taxon>Streptophyta</taxon>
        <taxon>Embryophyta</taxon>
        <taxon>Tracheophyta</taxon>
        <taxon>Spermatophyta</taxon>
        <taxon>Magnoliopsida</taxon>
        <taxon>eudicotyledons</taxon>
        <taxon>Gunneridae</taxon>
        <taxon>Pentapetalae</taxon>
        <taxon>rosids</taxon>
        <taxon>malvids</taxon>
        <taxon>Malvales</taxon>
        <taxon>Malvaceae</taxon>
        <taxon>Malvoideae</taxon>
        <taxon>Hibiscus</taxon>
    </lineage>
</organism>
<evidence type="ECO:0000256" key="1">
    <source>
        <dbReference type="SAM" id="Coils"/>
    </source>
</evidence>
<keyword evidence="3" id="KW-0812">Transmembrane</keyword>
<comment type="caution">
    <text evidence="4">The sequence shown here is derived from an EMBL/GenBank/DDBJ whole genome shotgun (WGS) entry which is preliminary data.</text>
</comment>
<dbReference type="Proteomes" id="UP001472677">
    <property type="component" value="Unassembled WGS sequence"/>
</dbReference>
<evidence type="ECO:0000256" key="2">
    <source>
        <dbReference type="SAM" id="MobiDB-lite"/>
    </source>
</evidence>
<gene>
    <name evidence="4" type="ORF">V6N12_037105</name>
</gene>
<dbReference type="PANTHER" id="PTHR36402:SF1">
    <property type="entry name" value="EXPRESSED PROTEIN"/>
    <property type="match status" value="1"/>
</dbReference>
<feature type="compositionally biased region" description="Basic residues" evidence="2">
    <location>
        <begin position="22"/>
        <end position="31"/>
    </location>
</feature>
<dbReference type="PANTHER" id="PTHR36402">
    <property type="entry name" value="EXPRESSED PROTEIN"/>
    <property type="match status" value="1"/>
</dbReference>
<feature type="transmembrane region" description="Helical" evidence="3">
    <location>
        <begin position="541"/>
        <end position="566"/>
    </location>
</feature>
<sequence length="690" mass="79510">MANSSSFKTFSKTLIRSFSTKTSHHNNHQTTHKYLDPNSFLGSWKSPADPKDAQRKLAQLRRDYAKQVKNVRKEYIHEMELLRLEKLRKEEARKEAIRVANEERKRLKAEAAKVRAQERMVAEEEFRQTLLKERAEKLENWRMKQKLHENKKKEANEMLRKRSSIWIEEHELEKKLLEVMIVFKKISTAKGLQQEKPTPYKMPAKTTPSGKVPKSLYGVTWCSKFLLALWFLNPDIREKPQEVNNFWIPFSLLSRTKHQECVGKMRIEAHQDMPKCMALRVKVPTRNLLAASQQILPRNNVVTYNFASRQTLCLSNSNSNGGLFSSGLGAVDFPSSVTSSVFMRDIGRVSEDWWSQGMCGEGFLRSPAELSEDLRWNEALFFVTFSNLMAVKRWLRFLNGRDFSGIRLWRLPPREASSKCINEFSLEGRNKGISQTLELLWPFCRRAIQDPAPSVSLFWYALEFPTGGLLKYQVIDAGGTGHFWFFPSKTLGDGIGWMNGTMVYSSFGVRLWVSVSANLLIVISAVCAYPFLWLVVRVPVFFQSVLFGFLGAFFLGLIRTWLLCFIKFGYVMARAIVNLQFHLSVMVINAGILKLMDCFNLEVGDEVVRDFLSVVCDWGNLVLPYGHVHSYLTAGLIRDGAGFYPFGLVKVYVRLLETSLLCYKRLLSDYNFFHHGLKDFVKIWSDCFTT</sequence>
<protein>
    <submittedName>
        <fullName evidence="4">Uncharacterized protein</fullName>
    </submittedName>
</protein>
<reference evidence="4 5" key="1">
    <citation type="journal article" date="2024" name="G3 (Bethesda)">
        <title>Genome assembly of Hibiscus sabdariffa L. provides insights into metabolisms of medicinal natural products.</title>
        <authorList>
            <person name="Kim T."/>
        </authorList>
    </citation>
    <scope>NUCLEOTIDE SEQUENCE [LARGE SCALE GENOMIC DNA]</scope>
    <source>
        <strain evidence="4">TK-2024</strain>
        <tissue evidence="4">Old leaves</tissue>
    </source>
</reference>
<keyword evidence="3" id="KW-1133">Transmembrane helix</keyword>
<feature type="region of interest" description="Disordered" evidence="2">
    <location>
        <begin position="20"/>
        <end position="48"/>
    </location>
</feature>
<proteinExistence type="predicted"/>
<keyword evidence="5" id="KW-1185">Reference proteome</keyword>
<dbReference type="CDD" id="cd06503">
    <property type="entry name" value="ATP-synt_Fo_b"/>
    <property type="match status" value="1"/>
</dbReference>
<feature type="transmembrane region" description="Helical" evidence="3">
    <location>
        <begin position="511"/>
        <end position="535"/>
    </location>
</feature>
<keyword evidence="3" id="KW-0472">Membrane</keyword>
<keyword evidence="1" id="KW-0175">Coiled coil</keyword>
<evidence type="ECO:0000313" key="5">
    <source>
        <dbReference type="Proteomes" id="UP001472677"/>
    </source>
</evidence>